<protein>
    <recommendedName>
        <fullName evidence="2">Proteasome assembly chaperone 1</fullName>
    </recommendedName>
</protein>
<comment type="similarity">
    <text evidence="1">Belongs to the PSMG1 family.</text>
</comment>
<evidence type="ECO:0000256" key="5">
    <source>
        <dbReference type="ARBA" id="ARBA00025977"/>
    </source>
</evidence>
<organism evidence="6 7">
    <name type="scientific">Cricetulus griseus</name>
    <name type="common">Chinese hamster</name>
    <name type="synonym">Cricetulus barabensis griseus</name>
    <dbReference type="NCBI Taxonomy" id="10029"/>
    <lineage>
        <taxon>Eukaryota</taxon>
        <taxon>Metazoa</taxon>
        <taxon>Chordata</taxon>
        <taxon>Craniata</taxon>
        <taxon>Vertebrata</taxon>
        <taxon>Euteleostomi</taxon>
        <taxon>Mammalia</taxon>
        <taxon>Eutheria</taxon>
        <taxon>Euarchontoglires</taxon>
        <taxon>Glires</taxon>
        <taxon>Rodentia</taxon>
        <taxon>Myomorpha</taxon>
        <taxon>Muroidea</taxon>
        <taxon>Cricetidae</taxon>
        <taxon>Cricetinae</taxon>
        <taxon>Cricetulus</taxon>
    </lineage>
</organism>
<dbReference type="Proteomes" id="UP000030759">
    <property type="component" value="Unassembled WGS sequence"/>
</dbReference>
<reference evidence="7" key="1">
    <citation type="journal article" date="2013" name="Nat. Biotechnol.">
        <title>Chinese hamster genome sequenced from sorted chromosomes.</title>
        <authorList>
            <person name="Brinkrolf K."/>
            <person name="Rupp O."/>
            <person name="Laux H."/>
            <person name="Kollin F."/>
            <person name="Ernst W."/>
            <person name="Linke B."/>
            <person name="Kofler R."/>
            <person name="Romand S."/>
            <person name="Hesse F."/>
            <person name="Budach W.E."/>
            <person name="Galosy S."/>
            <person name="Muller D."/>
            <person name="Noll T."/>
            <person name="Wienberg J."/>
            <person name="Jostock T."/>
            <person name="Leonard M."/>
            <person name="Grillari J."/>
            <person name="Tauch A."/>
            <person name="Goesmann A."/>
            <person name="Helk B."/>
            <person name="Mott J.E."/>
            <person name="Puhler A."/>
            <person name="Borth N."/>
        </authorList>
    </citation>
    <scope>NUCLEOTIDE SEQUENCE [LARGE SCALE GENOMIC DNA]</scope>
    <source>
        <strain evidence="7">17A/GY</strain>
    </source>
</reference>
<dbReference type="AlphaFoldDB" id="A0A061I6S6"/>
<sequence length="66" mass="7648">MDMHSSKFARVLSYCQVWRIPAVLYLCYTDVMKLDLVTVEAFKPVLSSSSLECLVKVRWQYSPLDS</sequence>
<evidence type="ECO:0000256" key="3">
    <source>
        <dbReference type="ARBA" id="ARBA00023186"/>
    </source>
</evidence>
<dbReference type="InterPro" id="IPR016565">
    <property type="entry name" value="Proteasome_assmbl_chp_1"/>
</dbReference>
<name>A0A061I6S6_CRIGR</name>
<dbReference type="GO" id="GO:0080129">
    <property type="term" value="P:proteasome core complex assembly"/>
    <property type="evidence" value="ECO:0007669"/>
    <property type="project" value="TreeGrafter"/>
</dbReference>
<keyword evidence="3" id="KW-0143">Chaperone</keyword>
<dbReference type="GO" id="GO:0000502">
    <property type="term" value="C:proteasome complex"/>
    <property type="evidence" value="ECO:0007669"/>
    <property type="project" value="UniProtKB-KW"/>
</dbReference>
<accession>A0A061I6S6</accession>
<proteinExistence type="inferred from homology"/>
<keyword evidence="6" id="KW-0647">Proteasome</keyword>
<dbReference type="GO" id="GO:0070628">
    <property type="term" value="F:proteasome binding"/>
    <property type="evidence" value="ECO:0007669"/>
    <property type="project" value="TreeGrafter"/>
</dbReference>
<dbReference type="Pfam" id="PF16094">
    <property type="entry name" value="PAC1"/>
    <property type="match status" value="1"/>
</dbReference>
<evidence type="ECO:0000256" key="1">
    <source>
        <dbReference type="ARBA" id="ARBA00005261"/>
    </source>
</evidence>
<comment type="subunit">
    <text evidence="5">Forms a heterodimer with PSMG2. The PSMG1-PSMG2 heterodimer interacts directly with the PSMA5 and PSMA7 proteasome alpha subunits.</text>
</comment>
<gene>
    <name evidence="6" type="ORF">H671_4g12295</name>
</gene>
<dbReference type="PANTHER" id="PTHR15069:SF1">
    <property type="entry name" value="PROTEASOME ASSEMBLY CHAPERONE 1"/>
    <property type="match status" value="1"/>
</dbReference>
<evidence type="ECO:0000256" key="2">
    <source>
        <dbReference type="ARBA" id="ARBA00019180"/>
    </source>
</evidence>
<evidence type="ECO:0000313" key="7">
    <source>
        <dbReference type="Proteomes" id="UP000030759"/>
    </source>
</evidence>
<comment type="function">
    <text evidence="4">Chaperone protein which promotes assembly of the 20S proteasome as part of a heterodimer with PSMG2. The PSMG1-PSMG2 heterodimer binds to the PSMA5 and PSMA7 proteasome subunits, promotes assembly of the proteasome alpha subunits into the heteroheptameric alpha ring and prevents alpha ring dimerization.</text>
</comment>
<dbReference type="EMBL" id="KE675241">
    <property type="protein sequence ID" value="ERE75877.1"/>
    <property type="molecule type" value="Genomic_DNA"/>
</dbReference>
<dbReference type="PANTHER" id="PTHR15069">
    <property type="entry name" value="PROTEASOME ASSEMBLY CHAPERONE 1"/>
    <property type="match status" value="1"/>
</dbReference>
<evidence type="ECO:0000256" key="4">
    <source>
        <dbReference type="ARBA" id="ARBA00024759"/>
    </source>
</evidence>
<dbReference type="GO" id="GO:0005783">
    <property type="term" value="C:endoplasmic reticulum"/>
    <property type="evidence" value="ECO:0007669"/>
    <property type="project" value="InterPro"/>
</dbReference>
<evidence type="ECO:0000313" key="6">
    <source>
        <dbReference type="EMBL" id="ERE75877.1"/>
    </source>
</evidence>